<dbReference type="FunFam" id="3.40.50.880:FF:000008">
    <property type="entry name" value="Phosphoribosylformylglycinamidine synthase"/>
    <property type="match status" value="1"/>
</dbReference>
<dbReference type="InterPro" id="IPR010918">
    <property type="entry name" value="PurM-like_C_dom"/>
</dbReference>
<dbReference type="FunFam" id="3.30.1330.10:FF:000009">
    <property type="entry name" value="Probable phosphoribosylformylglycinamidine synthase"/>
    <property type="match status" value="1"/>
</dbReference>
<dbReference type="InterPro" id="IPR036676">
    <property type="entry name" value="PurM-like_C_sf"/>
</dbReference>
<evidence type="ECO:0000256" key="13">
    <source>
        <dbReference type="ARBA" id="ARBA00052585"/>
    </source>
</evidence>
<reference evidence="20 21" key="1">
    <citation type="submission" date="2011-10" db="EMBL/GenBank/DDBJ databases">
        <authorList>
            <person name="Genoscope - CEA"/>
        </authorList>
    </citation>
    <scope>NUCLEOTIDE SEQUENCE [LARGE SCALE GENOMIC DNA]</scope>
    <source>
        <strain evidence="20 21">RCC 1105</strain>
    </source>
</reference>
<feature type="domain" description="Phosphoribosylformylglycinamidine synthase linker" evidence="17">
    <location>
        <begin position="255"/>
        <end position="304"/>
    </location>
</feature>
<dbReference type="GO" id="GO:0005524">
    <property type="term" value="F:ATP binding"/>
    <property type="evidence" value="ECO:0007669"/>
    <property type="project" value="UniProtKB-KW"/>
</dbReference>
<evidence type="ECO:0000259" key="19">
    <source>
        <dbReference type="Pfam" id="PF22689"/>
    </source>
</evidence>
<keyword evidence="10" id="KW-0315">Glutamine amidotransferase</keyword>
<dbReference type="CDD" id="cd02203">
    <property type="entry name" value="PurL_repeat1"/>
    <property type="match status" value="1"/>
</dbReference>
<feature type="domain" description="PurM-like C-terminal" evidence="16">
    <location>
        <begin position="926"/>
        <end position="1053"/>
    </location>
</feature>
<dbReference type="SUPFAM" id="SSF82697">
    <property type="entry name" value="PurS-like"/>
    <property type="match status" value="1"/>
</dbReference>
<dbReference type="GO" id="GO:0046872">
    <property type="term" value="F:metal ion binding"/>
    <property type="evidence" value="ECO:0007669"/>
    <property type="project" value="UniProtKB-KW"/>
</dbReference>
<dbReference type="GeneID" id="19015923"/>
<keyword evidence="5" id="KW-0479">Metal-binding</keyword>
<dbReference type="EC" id="6.3.5.3" evidence="3"/>
<evidence type="ECO:0000313" key="20">
    <source>
        <dbReference type="EMBL" id="CCO16879.1"/>
    </source>
</evidence>
<dbReference type="InterPro" id="IPR036921">
    <property type="entry name" value="PurM-like_N_sf"/>
</dbReference>
<evidence type="ECO:0000259" key="16">
    <source>
        <dbReference type="Pfam" id="PF02769"/>
    </source>
</evidence>
<dbReference type="GO" id="GO:0006189">
    <property type="term" value="P:'de novo' IMP biosynthetic process"/>
    <property type="evidence" value="ECO:0007669"/>
    <property type="project" value="UniProtKB-UniPathway"/>
</dbReference>
<evidence type="ECO:0000256" key="7">
    <source>
        <dbReference type="ARBA" id="ARBA00022755"/>
    </source>
</evidence>
<keyword evidence="6" id="KW-0547">Nucleotide-binding</keyword>
<dbReference type="UniPathway" id="UPA00074">
    <property type="reaction ID" value="UER00128"/>
</dbReference>
<dbReference type="GO" id="GO:0005737">
    <property type="term" value="C:cytoplasm"/>
    <property type="evidence" value="ECO:0007669"/>
    <property type="project" value="TreeGrafter"/>
</dbReference>
<dbReference type="FunFam" id="3.30.1330.10:FF:000007">
    <property type="entry name" value="Phosphoribosylformylglycinamidine synthase, putative"/>
    <property type="match status" value="1"/>
</dbReference>
<dbReference type="PROSITE" id="PS51273">
    <property type="entry name" value="GATASE_TYPE_1"/>
    <property type="match status" value="1"/>
</dbReference>
<protein>
    <recommendedName>
        <fullName evidence="14">Phosphoribosylformylglycinamidine synthase</fullName>
        <ecNumber evidence="3">6.3.5.3</ecNumber>
    </recommendedName>
    <alternativeName>
        <fullName evidence="12">Formylglycinamide ribonucleotide amidotransferase</fullName>
    </alternativeName>
    <alternativeName>
        <fullName evidence="11">Formylglycinamide ribotide amidotransferase</fullName>
    </alternativeName>
</protein>
<dbReference type="InterPro" id="IPR040707">
    <property type="entry name" value="FGAR-AT_N"/>
</dbReference>
<comment type="similarity">
    <text evidence="2">In the N-terminal section; belongs to the FGAMS family.</text>
</comment>
<evidence type="ECO:0000313" key="21">
    <source>
        <dbReference type="Proteomes" id="UP000198341"/>
    </source>
</evidence>
<proteinExistence type="inferred from homology"/>
<evidence type="ECO:0000256" key="2">
    <source>
        <dbReference type="ARBA" id="ARBA00008608"/>
    </source>
</evidence>
<dbReference type="EMBL" id="FO082274">
    <property type="protein sequence ID" value="CCO16879.1"/>
    <property type="molecule type" value="Genomic_DNA"/>
</dbReference>
<dbReference type="KEGG" id="bpg:Bathy05g04200"/>
<dbReference type="OrthoDB" id="6666987at2759"/>
<dbReference type="InterPro" id="IPR029062">
    <property type="entry name" value="Class_I_gatase-like"/>
</dbReference>
<evidence type="ECO:0000256" key="12">
    <source>
        <dbReference type="ARBA" id="ARBA00032632"/>
    </source>
</evidence>
<evidence type="ECO:0000256" key="14">
    <source>
        <dbReference type="ARBA" id="ARBA00071729"/>
    </source>
</evidence>
<dbReference type="CDD" id="cd01740">
    <property type="entry name" value="GATase1_FGAR_AT"/>
    <property type="match status" value="1"/>
</dbReference>
<keyword evidence="8" id="KW-0067">ATP-binding</keyword>
<organism evidence="20 21">
    <name type="scientific">Bathycoccus prasinos</name>
    <dbReference type="NCBI Taxonomy" id="41875"/>
    <lineage>
        <taxon>Eukaryota</taxon>
        <taxon>Viridiplantae</taxon>
        <taxon>Chlorophyta</taxon>
        <taxon>Mamiellophyceae</taxon>
        <taxon>Mamiellales</taxon>
        <taxon>Bathycoccaceae</taxon>
        <taxon>Bathycoccus</taxon>
    </lineage>
</organism>
<accession>K8EFX4</accession>
<dbReference type="Pfam" id="PF02769">
    <property type="entry name" value="AIRS_C"/>
    <property type="match status" value="2"/>
</dbReference>
<evidence type="ECO:0000256" key="6">
    <source>
        <dbReference type="ARBA" id="ARBA00022741"/>
    </source>
</evidence>
<evidence type="ECO:0000256" key="15">
    <source>
        <dbReference type="SAM" id="MobiDB-lite"/>
    </source>
</evidence>
<dbReference type="InterPro" id="IPR041609">
    <property type="entry name" value="PurL_linker"/>
</dbReference>
<feature type="region of interest" description="Disordered" evidence="15">
    <location>
        <begin position="33"/>
        <end position="59"/>
    </location>
</feature>
<dbReference type="SUPFAM" id="SSF109736">
    <property type="entry name" value="FGAM synthase PurL, linker domain"/>
    <property type="match status" value="1"/>
</dbReference>
<dbReference type="SUPFAM" id="SSF56042">
    <property type="entry name" value="PurM C-terminal domain-like"/>
    <property type="match status" value="2"/>
</dbReference>
<sequence length="1391" mass="150673">MTSTKTTTTTPLFGKSGVSFVLGATRVKNYNKNINRGRRQTTTRCASASPEKEASSSLETTRSTRVLRLFRTPFLSEEACETLVAKVNRKLLSESSSGNESLIIGSIKTEQCFNVELTTSLSAEKMATLEWLLRETYEPDLFGEKTSLSGDIAPSVVEVGPRLAFQSAWSTNAVSICNSCGVPEVKRLERSRRFELFRADGTKMENQEVKVLFAKEVHDRMTECVFDEPLMSFSLDATIPEVYEVPILTEGRKALEKVDKELGLAFDDQDFDFYMQLFGEDIKRNPTNVELFDMAQSNSEHSRHWFFSGKLTVDGVPIEKSLFKMVKETIEGAPMHNSSISFKDNSSAIRGYECTPLRPVNAGESTSMQPRKVDYDLLLTAETHNFPSGVAPYPGAETGTGGRIRDTHATGVGSTLVAGTAGYVVGNLQMPGNELPHEDKSFQYPSNLASPLQILIDASNGASDYGNKFGEPVIAGYCRTFGSRLPNGERREYIKPIMFSAGFGQIDHTNLEKQEGDLGMLVVKIGGPAYRIGMGGGAASSKAGGEDEANASLDFNAVQRGDAEMSNKLNRVVKACVELMDKNPILSIHDQGAGGNCNVVKELIYPKGGEINIRAVKLGDETMSVLEIWGAEYQENSAMLIKPESLPIIEKVCARERCPFSVLGSINGSGRVTLKDPLAKPGTVGEFPEDLDLEKVLGDVPKKKYDLKRAPPSVKPLTITDSPKDVLGRVLKLPSVCSKRFLTTKVDRSVTGLIVQQQCAGELQIPVNDCAVISQTHFGKTGGATSIGEAPIKGLIDPRAMARVTLGESLTNLAFANTTGLKDIKYSGNWMYAAKLDGEGAHMYDACDALKDTMIQLGVAIDGGKDSLSMAARAGGEVVKTPGTLVMSSYVTVPDVTKCVTADAKLPGSGKLVLVEYGSKDGSKRRLGASAMAQAYDQVGDDVPDMDDIETFRNAWETTQRLVEDGKISAGHDVSDGGPVVSVLEMAFPSTTAGVDVELPGPDANAALFAEELSVVLEVSPENEQHVLQAYAGKNVTARTIGSVTNDGKVSIKHNGAIVIDDTTANLRDAWEHTSFELEKLQSSNKTVAMEKAGLRNRKAPTWKLTYDLKPTDPAKLSRTNKAKVAIVREEGSNGDREMAAAVYSAGMDPWDVTMSDLLTGKTNLSDFRGLVFVGGFSYADVLDSAKGWAGGIRFNENLKNQFKEFYERKDTFSLGVCNGCQLMALLGFIPSQTGKVAETPDAKQPRFIHNDSGRFESRFVTVGIDSNTPSIMLKDMGGSRMGVWCAHGEGKAHFPDSSVISELSKSGQCAVRYVDSAGKPTTEYPLNPNGSPEGIAGLCSKDGRHLAMMPHPERAFLGWQLPWSPKDANVQDVGPWLKMFQNAADWCDAN</sequence>
<keyword evidence="4" id="KW-0436">Ligase</keyword>
<dbReference type="NCBIfam" id="NF003672">
    <property type="entry name" value="PRK05297.1"/>
    <property type="match status" value="1"/>
</dbReference>
<evidence type="ECO:0000256" key="4">
    <source>
        <dbReference type="ARBA" id="ARBA00022598"/>
    </source>
</evidence>
<dbReference type="InterPro" id="IPR010073">
    <property type="entry name" value="PurL_large"/>
</dbReference>
<dbReference type="Pfam" id="PF18076">
    <property type="entry name" value="FGAR-AT_N"/>
    <property type="match status" value="1"/>
</dbReference>
<dbReference type="CDD" id="cd02204">
    <property type="entry name" value="PurL_repeat2"/>
    <property type="match status" value="1"/>
</dbReference>
<dbReference type="PANTHER" id="PTHR10099:SF1">
    <property type="entry name" value="PHOSPHORIBOSYLFORMYLGLYCINAMIDINE SYNTHASE"/>
    <property type="match status" value="1"/>
</dbReference>
<dbReference type="FunFam" id="1.10.8.750:FF:000001">
    <property type="entry name" value="Putative phosphoribosylformylglycinamidine synthase"/>
    <property type="match status" value="1"/>
</dbReference>
<dbReference type="NCBIfam" id="TIGR01735">
    <property type="entry name" value="FGAM_synt"/>
    <property type="match status" value="1"/>
</dbReference>
<evidence type="ECO:0000259" key="18">
    <source>
        <dbReference type="Pfam" id="PF18076"/>
    </source>
</evidence>
<evidence type="ECO:0000256" key="1">
    <source>
        <dbReference type="ARBA" id="ARBA00004920"/>
    </source>
</evidence>
<dbReference type="SUPFAM" id="SSF55326">
    <property type="entry name" value="PurM N-terminal domain-like"/>
    <property type="match status" value="2"/>
</dbReference>
<comment type="catalytic activity">
    <reaction evidence="13">
        <text>N(2)-formyl-N(1)-(5-phospho-beta-D-ribosyl)glycinamide + L-glutamine + ATP + H2O = 2-formamido-N(1)-(5-O-phospho-beta-D-ribosyl)acetamidine + L-glutamate + ADP + phosphate + H(+)</text>
        <dbReference type="Rhea" id="RHEA:17129"/>
        <dbReference type="ChEBI" id="CHEBI:15377"/>
        <dbReference type="ChEBI" id="CHEBI:15378"/>
        <dbReference type="ChEBI" id="CHEBI:29985"/>
        <dbReference type="ChEBI" id="CHEBI:30616"/>
        <dbReference type="ChEBI" id="CHEBI:43474"/>
        <dbReference type="ChEBI" id="CHEBI:58359"/>
        <dbReference type="ChEBI" id="CHEBI:147286"/>
        <dbReference type="ChEBI" id="CHEBI:147287"/>
        <dbReference type="ChEBI" id="CHEBI:456216"/>
        <dbReference type="EC" id="6.3.5.3"/>
    </reaction>
</comment>
<feature type="domain" description="PurM-like C-terminal" evidence="16">
    <location>
        <begin position="519"/>
        <end position="675"/>
    </location>
</feature>
<dbReference type="Pfam" id="PF13507">
    <property type="entry name" value="GATase_5"/>
    <property type="match status" value="1"/>
</dbReference>
<evidence type="ECO:0000256" key="3">
    <source>
        <dbReference type="ARBA" id="ARBA00012747"/>
    </source>
</evidence>
<dbReference type="FunFam" id="3.90.650.10:FF:000024">
    <property type="entry name" value="Phosphoribosylformylglycinamidine synthase"/>
    <property type="match status" value="1"/>
</dbReference>
<keyword evidence="7" id="KW-0658">Purine biosynthesis</keyword>
<comment type="pathway">
    <text evidence="1">Purine metabolism; IMP biosynthesis via de novo pathway; 5-amino-1-(5-phospho-D-ribosyl)imidazole from N(2)-formyl-N(1)-(5-phospho-D-ribosyl)glycinamide: step 1/2.</text>
</comment>
<dbReference type="PANTHER" id="PTHR10099">
    <property type="entry name" value="PHOSPHORIBOSYLFORMYLGLYCINAMIDINE SYNTHASE"/>
    <property type="match status" value="1"/>
</dbReference>
<name>K8EFX4_9CHLO</name>
<dbReference type="HAMAP" id="MF_00419">
    <property type="entry name" value="PurL_1"/>
    <property type="match status" value="1"/>
</dbReference>
<evidence type="ECO:0000259" key="17">
    <source>
        <dbReference type="Pfam" id="PF18072"/>
    </source>
</evidence>
<keyword evidence="9" id="KW-0460">Magnesium</keyword>
<dbReference type="Gene3D" id="3.90.650.10">
    <property type="entry name" value="PurM-like C-terminal domain"/>
    <property type="match status" value="2"/>
</dbReference>
<keyword evidence="21" id="KW-1185">Reference proteome</keyword>
<dbReference type="SUPFAM" id="SSF52317">
    <property type="entry name" value="Class I glutamine amidotransferase-like"/>
    <property type="match status" value="1"/>
</dbReference>
<dbReference type="SMART" id="SM01211">
    <property type="entry name" value="GATase_5"/>
    <property type="match status" value="1"/>
</dbReference>
<dbReference type="eggNOG" id="KOG1907">
    <property type="taxonomic scope" value="Eukaryota"/>
</dbReference>
<dbReference type="Proteomes" id="UP000198341">
    <property type="component" value="Chromosome 5"/>
</dbReference>
<gene>
    <name evidence="20" type="ORF">Bathy05g04200</name>
</gene>
<dbReference type="Pfam" id="PF18072">
    <property type="entry name" value="FGAR-AT_linker"/>
    <property type="match status" value="1"/>
</dbReference>
<dbReference type="InterPro" id="IPR055181">
    <property type="entry name" value="FGAR-AT_PurM_N-like"/>
</dbReference>
<dbReference type="Gene3D" id="1.10.8.750">
    <property type="entry name" value="Phosphoribosylformylglycinamidine synthase, linker domain"/>
    <property type="match status" value="1"/>
</dbReference>
<feature type="domain" description="Phosphoribosylformylglycinamidine synthase N-terminal" evidence="18">
    <location>
        <begin position="111"/>
        <end position="228"/>
    </location>
</feature>
<dbReference type="RefSeq" id="XP_007513321.1">
    <property type="nucleotide sequence ID" value="XM_007513259.1"/>
</dbReference>
<dbReference type="GO" id="GO:0004642">
    <property type="term" value="F:phosphoribosylformylglycinamidine synthase activity"/>
    <property type="evidence" value="ECO:0007669"/>
    <property type="project" value="UniProtKB-EC"/>
</dbReference>
<dbReference type="Pfam" id="PF22689">
    <property type="entry name" value="FGAR-AT_PurM_N-like"/>
    <property type="match status" value="1"/>
</dbReference>
<evidence type="ECO:0000256" key="5">
    <source>
        <dbReference type="ARBA" id="ARBA00022723"/>
    </source>
</evidence>
<dbReference type="Gene3D" id="3.30.1330.10">
    <property type="entry name" value="PurM-like, N-terminal domain"/>
    <property type="match status" value="2"/>
</dbReference>
<dbReference type="InterPro" id="IPR036604">
    <property type="entry name" value="PurS-like_sf"/>
</dbReference>
<evidence type="ECO:0000256" key="8">
    <source>
        <dbReference type="ARBA" id="ARBA00022840"/>
    </source>
</evidence>
<dbReference type="Gene3D" id="3.40.50.880">
    <property type="match status" value="1"/>
</dbReference>
<feature type="domain" description="FGAR-AT PurM N-terminal-like" evidence="19">
    <location>
        <begin position="738"/>
        <end position="890"/>
    </location>
</feature>
<dbReference type="STRING" id="41875.K8EFX4"/>
<evidence type="ECO:0000256" key="10">
    <source>
        <dbReference type="ARBA" id="ARBA00022962"/>
    </source>
</evidence>
<evidence type="ECO:0000256" key="9">
    <source>
        <dbReference type="ARBA" id="ARBA00022842"/>
    </source>
</evidence>
<evidence type="ECO:0000256" key="11">
    <source>
        <dbReference type="ARBA" id="ARBA00029823"/>
    </source>
</evidence>